<sequence length="390" mass="43934">MATENLASSQAPPDLRSLSSLTDSDTEELDDCGTMKNTSQWLHHCIEYQGTKPYVVPSLEDHRKAIELIIADQGNNIQDRDSVGVHVTNVSKDESFDFDSVHHLPLPSLVELWPVVLDMVYQEGSDRCFVRIKCDLNSMDGVTALHAGLNLLEYMESGKISPYPFTASNPPLPANQFENFQNQLGRVEQGKLMAKTSGEPGVWTRSPFMHEFEDTFSERPSRRYTSVDVSFKTIMKRIDEAKQILNIPFYAVTVNYSPAVALSISPTLEEAMDRKKRASNIALPPDGTGAPAPMNAAHVEMLFNTIFLNNYGKHGARRLIGKVVGYTWDWSGMLKSFAPFFHIVQIQDKLFFRMSASPPDMRVLEESKLFDDIGKFQSFKELPFYSSKKC</sequence>
<evidence type="ECO:0000313" key="3">
    <source>
        <dbReference type="Proteomes" id="UP001295423"/>
    </source>
</evidence>
<dbReference type="Proteomes" id="UP001295423">
    <property type="component" value="Unassembled WGS sequence"/>
</dbReference>
<evidence type="ECO:0000313" key="2">
    <source>
        <dbReference type="EMBL" id="CAJ1944417.1"/>
    </source>
</evidence>
<evidence type="ECO:0000256" key="1">
    <source>
        <dbReference type="SAM" id="MobiDB-lite"/>
    </source>
</evidence>
<comment type="caution">
    <text evidence="2">The sequence shown here is derived from an EMBL/GenBank/DDBJ whole genome shotgun (WGS) entry which is preliminary data.</text>
</comment>
<dbReference type="AlphaFoldDB" id="A0AAD2CRW7"/>
<protein>
    <submittedName>
        <fullName evidence="2">Uncharacterized protein</fullName>
    </submittedName>
</protein>
<keyword evidence="3" id="KW-1185">Reference proteome</keyword>
<feature type="compositionally biased region" description="Low complexity" evidence="1">
    <location>
        <begin position="14"/>
        <end position="23"/>
    </location>
</feature>
<proteinExistence type="predicted"/>
<feature type="region of interest" description="Disordered" evidence="1">
    <location>
        <begin position="1"/>
        <end position="30"/>
    </location>
</feature>
<dbReference type="EMBL" id="CAKOGP040001224">
    <property type="protein sequence ID" value="CAJ1944417.1"/>
    <property type="molecule type" value="Genomic_DNA"/>
</dbReference>
<organism evidence="2 3">
    <name type="scientific">Cylindrotheca closterium</name>
    <dbReference type="NCBI Taxonomy" id="2856"/>
    <lineage>
        <taxon>Eukaryota</taxon>
        <taxon>Sar</taxon>
        <taxon>Stramenopiles</taxon>
        <taxon>Ochrophyta</taxon>
        <taxon>Bacillariophyta</taxon>
        <taxon>Bacillariophyceae</taxon>
        <taxon>Bacillariophycidae</taxon>
        <taxon>Bacillariales</taxon>
        <taxon>Bacillariaceae</taxon>
        <taxon>Cylindrotheca</taxon>
    </lineage>
</organism>
<feature type="compositionally biased region" description="Polar residues" evidence="1">
    <location>
        <begin position="1"/>
        <end position="11"/>
    </location>
</feature>
<accession>A0AAD2CRW7</accession>
<gene>
    <name evidence="2" type="ORF">CYCCA115_LOCUS8877</name>
</gene>
<reference evidence="2" key="1">
    <citation type="submission" date="2023-08" db="EMBL/GenBank/DDBJ databases">
        <authorList>
            <person name="Audoor S."/>
            <person name="Bilcke G."/>
        </authorList>
    </citation>
    <scope>NUCLEOTIDE SEQUENCE</scope>
</reference>
<name>A0AAD2CRW7_9STRA</name>